<sequence>ETHSDHIVNASLIAVRNEILKNNQLEILFFSRKQEEKKSFTVQNLEITKKGRVKNPPKNFCDQYAMELRTLMGF</sequence>
<reference evidence="2" key="1">
    <citation type="journal article" date="2021" name="PeerJ">
        <title>Extensive microbial diversity within the chicken gut microbiome revealed by metagenomics and culture.</title>
        <authorList>
            <person name="Gilroy R."/>
            <person name="Ravi A."/>
            <person name="Getino M."/>
            <person name="Pursley I."/>
            <person name="Horton D.L."/>
            <person name="Alikhan N.F."/>
            <person name="Baker D."/>
            <person name="Gharbi K."/>
            <person name="Hall N."/>
            <person name="Watson M."/>
            <person name="Adriaenssens E.M."/>
            <person name="Foster-Nyarko E."/>
            <person name="Jarju S."/>
            <person name="Secka A."/>
            <person name="Antonio M."/>
            <person name="Oren A."/>
            <person name="Chaudhuri R.R."/>
            <person name="La Ragione R."/>
            <person name="Hildebrand F."/>
            <person name="Pallen M.J."/>
        </authorList>
    </citation>
    <scope>NUCLEOTIDE SEQUENCE</scope>
    <source>
        <strain evidence="2">G3-2149</strain>
    </source>
</reference>
<reference evidence="2" key="2">
    <citation type="submission" date="2021-04" db="EMBL/GenBank/DDBJ databases">
        <authorList>
            <person name="Gilroy R."/>
        </authorList>
    </citation>
    <scope>NUCLEOTIDE SEQUENCE</scope>
    <source>
        <strain evidence="2">G3-2149</strain>
    </source>
</reference>
<proteinExistence type="predicted"/>
<feature type="domain" description="DUF3696" evidence="1">
    <location>
        <begin position="20"/>
        <end position="71"/>
    </location>
</feature>
<accession>A0A9E2L6P1</accession>
<comment type="caution">
    <text evidence="2">The sequence shown here is derived from an EMBL/GenBank/DDBJ whole genome shotgun (WGS) entry which is preliminary data.</text>
</comment>
<evidence type="ECO:0000313" key="3">
    <source>
        <dbReference type="Proteomes" id="UP000823865"/>
    </source>
</evidence>
<organism evidence="2 3">
    <name type="scientific">Candidatus Paraprevotella stercoravium</name>
    <dbReference type="NCBI Taxonomy" id="2838725"/>
    <lineage>
        <taxon>Bacteria</taxon>
        <taxon>Pseudomonadati</taxon>
        <taxon>Bacteroidota</taxon>
        <taxon>Bacteroidia</taxon>
        <taxon>Bacteroidales</taxon>
        <taxon>Prevotellaceae</taxon>
        <taxon>Paraprevotella</taxon>
    </lineage>
</organism>
<evidence type="ECO:0000313" key="2">
    <source>
        <dbReference type="EMBL" id="MBU3853962.1"/>
    </source>
</evidence>
<dbReference type="Proteomes" id="UP000823865">
    <property type="component" value="Unassembled WGS sequence"/>
</dbReference>
<gene>
    <name evidence="2" type="ORF">H9789_09160</name>
</gene>
<name>A0A9E2L6P1_9BACT</name>
<evidence type="ECO:0000259" key="1">
    <source>
        <dbReference type="Pfam" id="PF12476"/>
    </source>
</evidence>
<protein>
    <submittedName>
        <fullName evidence="2">DUF3696 domain-containing protein</fullName>
    </submittedName>
</protein>
<dbReference type="InterPro" id="IPR022532">
    <property type="entry name" value="DUF3696"/>
</dbReference>
<feature type="non-terminal residue" evidence="2">
    <location>
        <position position="1"/>
    </location>
</feature>
<dbReference type="Pfam" id="PF12476">
    <property type="entry name" value="DUF3696"/>
    <property type="match status" value="1"/>
</dbReference>
<dbReference type="AlphaFoldDB" id="A0A9E2L6P1"/>
<dbReference type="EMBL" id="JAHLFU010000192">
    <property type="protein sequence ID" value="MBU3853962.1"/>
    <property type="molecule type" value="Genomic_DNA"/>
</dbReference>